<evidence type="ECO:0000313" key="4">
    <source>
        <dbReference type="Proteomes" id="UP000593966"/>
    </source>
</evidence>
<feature type="compositionally biased region" description="Low complexity" evidence="1">
    <location>
        <begin position="1217"/>
        <end position="1228"/>
    </location>
</feature>
<dbReference type="Gene3D" id="2.60.40.10">
    <property type="entry name" value="Immunoglobulins"/>
    <property type="match status" value="11"/>
</dbReference>
<feature type="region of interest" description="Disordered" evidence="1">
    <location>
        <begin position="662"/>
        <end position="684"/>
    </location>
</feature>
<dbReference type="InterPro" id="IPR019960">
    <property type="entry name" value="T1SS_VCA0849"/>
</dbReference>
<feature type="region of interest" description="Disordered" evidence="1">
    <location>
        <begin position="614"/>
        <end position="645"/>
    </location>
</feature>
<feature type="compositionally biased region" description="Low complexity" evidence="1">
    <location>
        <begin position="1123"/>
        <end position="1134"/>
    </location>
</feature>
<feature type="domain" description="Bacterial Ig-like" evidence="2">
    <location>
        <begin position="685"/>
        <end position="774"/>
    </location>
</feature>
<organism evidence="3 4">
    <name type="scientific">Acinetobacter piscicola</name>
    <dbReference type="NCBI Taxonomy" id="2006115"/>
    <lineage>
        <taxon>Bacteria</taxon>
        <taxon>Pseudomonadati</taxon>
        <taxon>Pseudomonadota</taxon>
        <taxon>Gammaproteobacteria</taxon>
        <taxon>Moraxellales</taxon>
        <taxon>Moraxellaceae</taxon>
        <taxon>Acinetobacter</taxon>
    </lineage>
</organism>
<dbReference type="EMBL" id="CP048659">
    <property type="protein sequence ID" value="QOW46852.1"/>
    <property type="molecule type" value="Genomic_DNA"/>
</dbReference>
<feature type="compositionally biased region" description="Polar residues" evidence="1">
    <location>
        <begin position="562"/>
        <end position="572"/>
    </location>
</feature>
<evidence type="ECO:0000259" key="2">
    <source>
        <dbReference type="Pfam" id="PF19078"/>
    </source>
</evidence>
<dbReference type="Pfam" id="PF19078">
    <property type="entry name" value="Big_12"/>
    <property type="match status" value="3"/>
</dbReference>
<feature type="compositionally biased region" description="Low complexity" evidence="1">
    <location>
        <begin position="1405"/>
        <end position="1416"/>
    </location>
</feature>
<feature type="region of interest" description="Disordered" evidence="1">
    <location>
        <begin position="1493"/>
        <end position="1529"/>
    </location>
</feature>
<feature type="compositionally biased region" description="Basic and acidic residues" evidence="1">
    <location>
        <begin position="616"/>
        <end position="630"/>
    </location>
</feature>
<feature type="compositionally biased region" description="Basic and acidic residues" evidence="1">
    <location>
        <begin position="1563"/>
        <end position="1576"/>
    </location>
</feature>
<evidence type="ECO:0000313" key="3">
    <source>
        <dbReference type="EMBL" id="QOW46852.1"/>
    </source>
</evidence>
<accession>A0A7S7AI68</accession>
<dbReference type="RefSeq" id="WP_194088725.1">
    <property type="nucleotide sequence ID" value="NZ_CP048659.1"/>
</dbReference>
<feature type="region of interest" description="Disordered" evidence="1">
    <location>
        <begin position="1397"/>
        <end position="1434"/>
    </location>
</feature>
<dbReference type="InterPro" id="IPR044048">
    <property type="entry name" value="Big_12"/>
</dbReference>
<dbReference type="Pfam" id="PF16184">
    <property type="entry name" value="Cadherin_3"/>
    <property type="match status" value="1"/>
</dbReference>
<dbReference type="InterPro" id="IPR013783">
    <property type="entry name" value="Ig-like_fold"/>
</dbReference>
<dbReference type="NCBIfam" id="TIGR03661">
    <property type="entry name" value="T1SS_VCA0849"/>
    <property type="match status" value="1"/>
</dbReference>
<sequence length="2592" mass="271591">MKAADGETSDLVFDGTVCAFEQLVWQDGIASFKELTGLEELLPIITGTSTGGVGPLPWIVGGLVTGGIIAATNDDKSHSEPENEPKVEILDAPKVEIANDQNNDGLLNRSETGGASQLNIIVTIPTGAVTGDIITLKDQSGKAYTHTLTQADIDAGKITVQVDKPAEGTELKVTATITNEGGTSAESVPDQAVIHETAPSVQVEIEADYATGKGKVTFTFSEDIDDFDINDIVINGGKIYPDSLVKNPDGTYSATLSDLKKGTAVEVSVKDGSYTDQAGNAGIEGSDEDVSVKVTAIKPDTVGGGSIVTGVTKPNTEVTLKDPATGKTYTTTSNPDGTWSMTTTDPLQDGSSITVTVPNPDSSNPDQSASDEVPLPFVSIDIVGGDNFINEEELAELTDPATRTVKITGTVSNPTADMTITFNGKKYSGIDVKVNADGTWEINVPVEDINLNGKNTIIAKGQVTDSTGTVFPSNDAENQVGTDTTPPNVNVSISPEGKITIAYDPDVDPSSIETGKITVIDQDGNPVTVTLTPSEDGLTFTGQVPDGFDGKITVTVPDGSYQDLNGNQGNPDQESKAVDTQPPQVIVNIDPNGNITVTFDPDVDPSTIDPNTDFVITDKDGNPLKDKDENPVTVPPLTSTDGGVTWTGKIPEGVEGSVSVTVPEGSYQDKTGNEGGKGTDTENVDTLAPKLTVTIDADGTVHFDFSEVVKGFTSEDILVAGSKLVPGSLTDLGNGKWTAKLDSMPKDGTTVEVTVKDDTYTDLTNNLGSGHQDQVITIKIDSVKPNTDGNAIISGKTEPNQTVTVTVPGSDKPLITTSDVNGNWTVTTDFPLKDGNFVTATTPNQDHVIIEDKVKLPFITIDVIAGDDVIDPSERTDIDTQTTMKVTGTISNPNANVTVTFNGVEYSSNSTDPVKKVTVNSDGTWSIQVPADQVGSQNSIEAKASVVDNGTTIDSAPAVRDPITQGSITVDVDSKGHITGTTLEVVPGQTVELIVIGKDKNGVEIEKKIQATVDSNGHYTAKVPTDFEDGNITVIATTKDANNHPLDAKDAEPALDRTSGSITVDITPDGKITGSTTDVPPGATVELVVEGKDPNGNPVSETITVTVDSNGHFTSTVPPSIADGGVDVTGTTTDRNGNPLTDTDNEPALDRTPGQITVDVTPDGQITGSTTDVPPGATVELVVEGKDPNGNPVSETMTVTVDSNGHFTSTVPPSIADGGVDVTGTTTDRNGNPLTDTDNEPALDRTPGQITVDVTPDGQITGSTTDVPPGATVELVVEGKDPNGNPVSETMTVTVDSNGHFTSTVPPSIADGGVDVTGTTTDRNGNPLTDTDNEPALDRTPGQITVDVTPDGQITGSTTDVPPGATVELVVEGKDPNGNPVSETMTVTVDSNGHFTSTVPPSIADGGVDVTGTTTDRNGNPLTDTDNEPALDRTPGQITVDVTPDGQITGSTTDVPPGATVELVVEGKDPNGNPVSETMTVTVDSNGHFTSTVPPSIADGGVDVTGTTTDRNGNPLTDTDNEPGLDRTPPAVTVEITPDGNIKVTFDPDIDPSTIDPNTDIVITDKDGNPLKDKDGNPVTVPPLTSTDGGITWTGKVPPNVDTEVKVEVPAKDKDGHPTYVDKIGNPGTGGQATVIVDTLPPTVKVAISEDRTSVNFIFDELIQGFDASDIVVTGGQLKPGTLIENADGTWTAQLQNTEQGTTVEVMVKDQSYTDLVGNVGLGATDTDITIKITSVTSIVGSNDKLITGLTGANQDVTVILPNGTVVEGIRSDEHGYWELTTEILEGTNDQITAQTKNQDEKPIADTISLPFVSIDLVSGNDVINEAEYADFANTVTITGKVSNPDVSMTVTIAGKIYTGSQVTVNADGTWSVNVPKADVAQDFDITAQATSNTSGATSDDASRDVTVDIEPPKVTVDIDTTGKITLKYAPDVDPTSIDLSQVTVKDTLGNVIPVKWNISDSSALNFDAMIEMPVDDIITVTVPKGSYQDLVGNLGLAGSDAEDIDNAAPDIQSFVIKTDEDTSVVITWAHLGIRDNSTDLSKLTISFTQLPANGTLYLNGQAVTDVNVLTGLTKADLDAGQLSFQPDLNEASTTADSAYTTLDFEVHDGINTSTGSVDVMVEAVADTPNLSLDLLDWSPTALNLNIKTWEGLKSVTIDGKTYNLLQGNGSGMPADTLKTVFNYLTSDKNTTHKPATSGETSSLADSNVATYKGVAITGYVYLEKGHTYNYKGKADDSGMLIIGNEDPVYVSWGGLNQSVDYSFVAAESGFYTFDFYMHNQAGQGNYDFQLIDQSHGDKISYYPDLETALSSLNDFYHQANPSVEWKVSDLIQGSATDKDENGFHRPYFNLSGEVGQDISLGLLNTSLNDIDGSESLTLNFSGLVEGMMIYALAADGSRLLLGTANAQGQLSLVADGVSLDGASLVAVAPADFVVTGSSLGLKVKVEAIATEQSNHSAASSELEFDMTLYPSSNAAFKAMAFVEHTAVEQDADLIFNVLNDDDLGGNRLTPVNDFASTDQIDVSALLDHNASLENINEYLKVSYDAEQDQAVISIDRDGTGTNYQSADLLILSNQTTDLTLEQLLQNNQIII</sequence>
<evidence type="ECO:0000256" key="1">
    <source>
        <dbReference type="SAM" id="MobiDB-lite"/>
    </source>
</evidence>
<gene>
    <name evidence="3" type="ORF">G0028_13630</name>
</gene>
<feature type="compositionally biased region" description="Low complexity" evidence="1">
    <location>
        <begin position="1499"/>
        <end position="1510"/>
    </location>
</feature>
<feature type="compositionally biased region" description="Low complexity" evidence="1">
    <location>
        <begin position="1311"/>
        <end position="1322"/>
    </location>
</feature>
<feature type="domain" description="Bacterial Ig-like" evidence="2">
    <location>
        <begin position="196"/>
        <end position="288"/>
    </location>
</feature>
<keyword evidence="4" id="KW-1185">Reference proteome</keyword>
<reference evidence="3 4" key="1">
    <citation type="submission" date="2020-02" db="EMBL/GenBank/DDBJ databases">
        <title>Tigecycline-resistant Acinetobacter species from pigs and migratory birds.</title>
        <authorList>
            <person name="Chen C."/>
            <person name="Sun J."/>
            <person name="Liao X.-P."/>
            <person name="Liu Y.-H."/>
        </authorList>
    </citation>
    <scope>NUCLEOTIDE SEQUENCE [LARGE SCALE GENOMIC DNA]</scope>
    <source>
        <strain evidence="3 4">YH12207_T</strain>
    </source>
</reference>
<feature type="domain" description="Bacterial Ig-like" evidence="2">
    <location>
        <begin position="1638"/>
        <end position="1727"/>
    </location>
</feature>
<proteinExistence type="predicted"/>
<dbReference type="Proteomes" id="UP000593966">
    <property type="component" value="Chromosome"/>
</dbReference>
<feature type="region of interest" description="Disordered" evidence="1">
    <location>
        <begin position="559"/>
        <end position="580"/>
    </location>
</feature>
<feature type="region of interest" description="Disordered" evidence="1">
    <location>
        <begin position="1115"/>
        <end position="1151"/>
    </location>
</feature>
<feature type="region of interest" description="Disordered" evidence="1">
    <location>
        <begin position="1546"/>
        <end position="1589"/>
    </location>
</feature>
<feature type="region of interest" description="Disordered" evidence="1">
    <location>
        <begin position="1303"/>
        <end position="1339"/>
    </location>
</feature>
<feature type="region of interest" description="Disordered" evidence="1">
    <location>
        <begin position="1209"/>
        <end position="1245"/>
    </location>
</feature>
<protein>
    <submittedName>
        <fullName evidence="3">Type I secretion C-terminal target domain-containing protein</fullName>
    </submittedName>
</protein>
<dbReference type="NCBIfam" id="NF033510">
    <property type="entry name" value="Ca_tandemer"/>
    <property type="match status" value="7"/>
</dbReference>
<name>A0A7S7AI68_9GAMM</name>